<comment type="caution">
    <text evidence="9">The sequence shown here is derived from an EMBL/GenBank/DDBJ whole genome shotgun (WGS) entry which is preliminary data.</text>
</comment>
<comment type="cofactor">
    <cofactor evidence="1 7">
        <name>heme</name>
        <dbReference type="ChEBI" id="CHEBI:30413"/>
    </cofactor>
</comment>
<evidence type="ECO:0000256" key="4">
    <source>
        <dbReference type="ARBA" id="ARBA00022723"/>
    </source>
</evidence>
<comment type="similarity">
    <text evidence="2">Belongs to the cytochrome P450 family.</text>
</comment>
<evidence type="ECO:0000256" key="1">
    <source>
        <dbReference type="ARBA" id="ARBA00001971"/>
    </source>
</evidence>
<dbReference type="CDD" id="cd11040">
    <property type="entry name" value="CYP7_CYP8-like"/>
    <property type="match status" value="1"/>
</dbReference>
<name>A0A9P5IVY5_9HELO</name>
<dbReference type="InterPro" id="IPR050529">
    <property type="entry name" value="CYP450_sterol_14alpha_dmase"/>
</dbReference>
<dbReference type="PRINTS" id="PR00465">
    <property type="entry name" value="EP450IV"/>
</dbReference>
<protein>
    <recommendedName>
        <fullName evidence="11">Cytochrome P450</fullName>
    </recommendedName>
</protein>
<dbReference type="Gene3D" id="1.10.630.10">
    <property type="entry name" value="Cytochrome P450"/>
    <property type="match status" value="1"/>
</dbReference>
<dbReference type="PANTHER" id="PTHR24304:SF2">
    <property type="entry name" value="24-HYDROXYCHOLESTEROL 7-ALPHA-HYDROXYLASE"/>
    <property type="match status" value="1"/>
</dbReference>
<dbReference type="InterPro" id="IPR002403">
    <property type="entry name" value="Cyt_P450_E_grp-IV"/>
</dbReference>
<evidence type="ECO:0000256" key="8">
    <source>
        <dbReference type="SAM" id="Phobius"/>
    </source>
</evidence>
<evidence type="ECO:0000313" key="9">
    <source>
        <dbReference type="EMBL" id="KAF7951144.1"/>
    </source>
</evidence>
<keyword evidence="6" id="KW-0843">Virulence</keyword>
<evidence type="ECO:0000256" key="3">
    <source>
        <dbReference type="ARBA" id="ARBA00022617"/>
    </source>
</evidence>
<proteinExistence type="inferred from homology"/>
<keyword evidence="3 7" id="KW-0349">Heme</keyword>
<accession>A0A9P5IVY5</accession>
<dbReference type="AlphaFoldDB" id="A0A9P5IVY5"/>
<evidence type="ECO:0008006" key="11">
    <source>
        <dbReference type="Google" id="ProtNLM"/>
    </source>
</evidence>
<evidence type="ECO:0000256" key="7">
    <source>
        <dbReference type="PIRSR" id="PIRSR602403-1"/>
    </source>
</evidence>
<dbReference type="GO" id="GO:0005506">
    <property type="term" value="F:iron ion binding"/>
    <property type="evidence" value="ECO:0007669"/>
    <property type="project" value="InterPro"/>
</dbReference>
<dbReference type="Proteomes" id="UP000710849">
    <property type="component" value="Unassembled WGS sequence"/>
</dbReference>
<feature type="transmembrane region" description="Helical" evidence="8">
    <location>
        <begin position="15"/>
        <end position="40"/>
    </location>
</feature>
<evidence type="ECO:0000256" key="2">
    <source>
        <dbReference type="ARBA" id="ARBA00010617"/>
    </source>
</evidence>
<sequence length="571" mass="63923">MKILDNIYLYGGWKAMAVSACLLPFLVSYLVTTITSVIAVHSKKNDKLPAIDPSADFILGNLLPFSFDTRGYMAHLIKRFGPHVPVRIRVASDSFYFVSGPEYVLKLFRGSRDLTAIPAMAAIVERIFGAPPEASSVLLDDNTGTSPKPLPGSNPLPADQRYHHISHQAYTDNLTGVRLAEVVTRFLTNLGTELDKVDMGTNEWLEIPDLYSFVQNAVFNANTLALCGSHIFEINSTFTEDFWNFDSQVGGPLKGIPRFFLPGAYKIRDKMVKSILEWHKSAEAHVDHDDKELDKKSWEPYYGSRLFQDRARHLSKINGFGDQAHAANDLGLIWGANSNSIPTIAWCILDIIRRPDLLSQVQAELASITKLHPTANLDQQMPDLLSNLLLQSIYCEELRLRNAAALQRSTVSSNFKLGPWRFPKEAMILASIWFAGHDKNVWNEGSNGEHDVDSFWPDRFILYPNNPYSGPRKSYSGKHPSEKITKPKLTTDTVSGSWIPYGGGQQICPGRFYAKQESIGSIAMFLSKFDIELTGNINPEPDFKYFSLGVLPPKGKFPARLRRRSGKLPSK</sequence>
<dbReference type="RefSeq" id="XP_038736413.1">
    <property type="nucleotide sequence ID" value="XM_038873207.1"/>
</dbReference>
<evidence type="ECO:0000313" key="10">
    <source>
        <dbReference type="Proteomes" id="UP000710849"/>
    </source>
</evidence>
<dbReference type="InterPro" id="IPR036396">
    <property type="entry name" value="Cyt_P450_sf"/>
</dbReference>
<reference evidence="9 10" key="1">
    <citation type="journal article" date="2020" name="Genome Biol. Evol.">
        <title>Comparative genomics of Sclerotiniaceae.</title>
        <authorList>
            <person name="Valero Jimenez C.A."/>
            <person name="Steentjes M."/>
            <person name="Scholten O.E."/>
            <person name="Van Kan J.A.L."/>
        </authorList>
    </citation>
    <scope>NUCLEOTIDE SEQUENCE [LARGE SCALE GENOMIC DNA]</scope>
    <source>
        <strain evidence="9 10">MUCL 94</strain>
    </source>
</reference>
<dbReference type="SUPFAM" id="SSF48264">
    <property type="entry name" value="Cytochrome P450"/>
    <property type="match status" value="1"/>
</dbReference>
<dbReference type="GO" id="GO:0008395">
    <property type="term" value="F:steroid hydroxylase activity"/>
    <property type="evidence" value="ECO:0007669"/>
    <property type="project" value="TreeGrafter"/>
</dbReference>
<dbReference type="Pfam" id="PF00067">
    <property type="entry name" value="p450"/>
    <property type="match status" value="1"/>
</dbReference>
<evidence type="ECO:0000256" key="5">
    <source>
        <dbReference type="ARBA" id="ARBA00023004"/>
    </source>
</evidence>
<keyword evidence="8" id="KW-1133">Transmembrane helix</keyword>
<keyword evidence="8" id="KW-0472">Membrane</keyword>
<gene>
    <name evidence="9" type="ORF">EAE97_002695</name>
</gene>
<dbReference type="GO" id="GO:0020037">
    <property type="term" value="F:heme binding"/>
    <property type="evidence" value="ECO:0007669"/>
    <property type="project" value="InterPro"/>
</dbReference>
<keyword evidence="4 7" id="KW-0479">Metal-binding</keyword>
<evidence type="ECO:0000256" key="6">
    <source>
        <dbReference type="ARBA" id="ARBA00023026"/>
    </source>
</evidence>
<organism evidence="9 10">
    <name type="scientific">Botrytis byssoidea</name>
    <dbReference type="NCBI Taxonomy" id="139641"/>
    <lineage>
        <taxon>Eukaryota</taxon>
        <taxon>Fungi</taxon>
        <taxon>Dikarya</taxon>
        <taxon>Ascomycota</taxon>
        <taxon>Pezizomycotina</taxon>
        <taxon>Leotiomycetes</taxon>
        <taxon>Helotiales</taxon>
        <taxon>Sclerotiniaceae</taxon>
        <taxon>Botrytis</taxon>
    </lineage>
</organism>
<dbReference type="PANTHER" id="PTHR24304">
    <property type="entry name" value="CYTOCHROME P450 FAMILY 7"/>
    <property type="match status" value="1"/>
</dbReference>
<feature type="binding site" description="axial binding residue" evidence="7">
    <location>
        <position position="508"/>
    </location>
    <ligand>
        <name>heme</name>
        <dbReference type="ChEBI" id="CHEBI:30413"/>
    </ligand>
    <ligandPart>
        <name>Fe</name>
        <dbReference type="ChEBI" id="CHEBI:18248"/>
    </ligandPart>
</feature>
<keyword evidence="8" id="KW-0812">Transmembrane</keyword>
<dbReference type="GO" id="GO:0016705">
    <property type="term" value="F:oxidoreductase activity, acting on paired donors, with incorporation or reduction of molecular oxygen"/>
    <property type="evidence" value="ECO:0007669"/>
    <property type="project" value="InterPro"/>
</dbReference>
<keyword evidence="5 7" id="KW-0408">Iron</keyword>
<dbReference type="EMBL" id="RCSW01000004">
    <property type="protein sequence ID" value="KAF7951144.1"/>
    <property type="molecule type" value="Genomic_DNA"/>
</dbReference>
<keyword evidence="10" id="KW-1185">Reference proteome</keyword>
<dbReference type="GeneID" id="62146284"/>
<dbReference type="InterPro" id="IPR001128">
    <property type="entry name" value="Cyt_P450"/>
</dbReference>